<protein>
    <submittedName>
        <fullName evidence="1">Uncharacterized protein</fullName>
    </submittedName>
</protein>
<comment type="caution">
    <text evidence="1">The sequence shown here is derived from an EMBL/GenBank/DDBJ whole genome shotgun (WGS) entry which is preliminary data.</text>
</comment>
<reference evidence="2" key="1">
    <citation type="journal article" date="2023" name="Nat. Plants">
        <title>Single-cell RNA sequencing provides a high-resolution roadmap for understanding the multicellular compartmentation of specialized metabolism.</title>
        <authorList>
            <person name="Sun S."/>
            <person name="Shen X."/>
            <person name="Li Y."/>
            <person name="Li Y."/>
            <person name="Wang S."/>
            <person name="Li R."/>
            <person name="Zhang H."/>
            <person name="Shen G."/>
            <person name="Guo B."/>
            <person name="Wei J."/>
            <person name="Xu J."/>
            <person name="St-Pierre B."/>
            <person name="Chen S."/>
            <person name="Sun C."/>
        </authorList>
    </citation>
    <scope>NUCLEOTIDE SEQUENCE [LARGE SCALE GENOMIC DNA]</scope>
</reference>
<dbReference type="EMBL" id="CM044701">
    <property type="protein sequence ID" value="KAI5680978.1"/>
    <property type="molecule type" value="Genomic_DNA"/>
</dbReference>
<proteinExistence type="predicted"/>
<organism evidence="1 2">
    <name type="scientific">Catharanthus roseus</name>
    <name type="common">Madagascar periwinkle</name>
    <name type="synonym">Vinca rosea</name>
    <dbReference type="NCBI Taxonomy" id="4058"/>
    <lineage>
        <taxon>Eukaryota</taxon>
        <taxon>Viridiplantae</taxon>
        <taxon>Streptophyta</taxon>
        <taxon>Embryophyta</taxon>
        <taxon>Tracheophyta</taxon>
        <taxon>Spermatophyta</taxon>
        <taxon>Magnoliopsida</taxon>
        <taxon>eudicotyledons</taxon>
        <taxon>Gunneridae</taxon>
        <taxon>Pentapetalae</taxon>
        <taxon>asterids</taxon>
        <taxon>lamiids</taxon>
        <taxon>Gentianales</taxon>
        <taxon>Apocynaceae</taxon>
        <taxon>Rauvolfioideae</taxon>
        <taxon>Vinceae</taxon>
        <taxon>Catharanthinae</taxon>
        <taxon>Catharanthus</taxon>
    </lineage>
</organism>
<dbReference type="Proteomes" id="UP001060085">
    <property type="component" value="Linkage Group LG01"/>
</dbReference>
<evidence type="ECO:0000313" key="2">
    <source>
        <dbReference type="Proteomes" id="UP001060085"/>
    </source>
</evidence>
<keyword evidence="2" id="KW-1185">Reference proteome</keyword>
<name>A0ACC0C7N3_CATRO</name>
<gene>
    <name evidence="1" type="ORF">M9H77_02205</name>
</gene>
<evidence type="ECO:0000313" key="1">
    <source>
        <dbReference type="EMBL" id="KAI5680978.1"/>
    </source>
</evidence>
<sequence length="207" mass="22695">MTVGHFTPVTICTDGWLSILTIPDDVIDRLLFFRGMIPADAPHMSETNTDDLSDVFCLSLSFTNERMMIIFPSGGGSTVLVPRASIEGRRRVEEDTLASEVPAATADDEDVNGTIAIIALTMSIISGIGDSPNISSSAPRTYQESKWASSTDVLSIMLSMQFICVLHLVCSDTHSIPKEKKLLSRANDLQDQNLHLSFPRIFAFNRT</sequence>
<accession>A0ACC0C7N3</accession>